<evidence type="ECO:0008006" key="4">
    <source>
        <dbReference type="Google" id="ProtNLM"/>
    </source>
</evidence>
<dbReference type="GO" id="GO:0006108">
    <property type="term" value="P:malate metabolic process"/>
    <property type="evidence" value="ECO:0007669"/>
    <property type="project" value="InterPro"/>
</dbReference>
<proteinExistence type="predicted"/>
<evidence type="ECO:0000256" key="1">
    <source>
        <dbReference type="ARBA" id="ARBA00023002"/>
    </source>
</evidence>
<protein>
    <recommendedName>
        <fullName evidence="4">Malate dehydrogenase</fullName>
    </recommendedName>
</protein>
<dbReference type="Proteomes" id="UP000648187">
    <property type="component" value="Unassembled WGS sequence"/>
</dbReference>
<evidence type="ECO:0000313" key="3">
    <source>
        <dbReference type="Proteomes" id="UP000648187"/>
    </source>
</evidence>
<comment type="caution">
    <text evidence="2">The sequence shown here is derived from an EMBL/GenBank/DDBJ whole genome shotgun (WGS) entry which is preliminary data.</text>
</comment>
<reference evidence="2" key="1">
    <citation type="submission" date="2020-08" db="EMBL/GenBank/DDBJ databases">
        <title>Spodoptera exigua strain:BAW_Kor-Di-RS1 Genome sequencing and assembly.</title>
        <authorList>
            <person name="Kim J."/>
            <person name="Nam H.Y."/>
            <person name="Kwon M."/>
            <person name="Choi J.H."/>
            <person name="Cho S.R."/>
            <person name="Kim G.-H."/>
        </authorList>
    </citation>
    <scope>NUCLEOTIDE SEQUENCE</scope>
    <source>
        <strain evidence="2">BAW_Kor-Di-RS1</strain>
        <tissue evidence="2">Whole-body</tissue>
    </source>
</reference>
<keyword evidence="3" id="KW-1185">Reference proteome</keyword>
<dbReference type="AlphaFoldDB" id="A0A835GGH6"/>
<dbReference type="Gene3D" id="3.90.110.10">
    <property type="entry name" value="Lactate dehydrogenase/glycoside hydrolase, family 4, C-terminal"/>
    <property type="match status" value="1"/>
</dbReference>
<evidence type="ECO:0000313" key="2">
    <source>
        <dbReference type="EMBL" id="KAF9417114.1"/>
    </source>
</evidence>
<dbReference type="Gene3D" id="3.40.50.720">
    <property type="entry name" value="NAD(P)-binding Rossmann-like Domain"/>
    <property type="match status" value="1"/>
</dbReference>
<dbReference type="GO" id="GO:0016616">
    <property type="term" value="F:oxidoreductase activity, acting on the CH-OH group of donors, NAD or NADP as acceptor"/>
    <property type="evidence" value="ECO:0007669"/>
    <property type="project" value="InterPro"/>
</dbReference>
<accession>A0A835GGH6</accession>
<name>A0A835GGH6_SPOEX</name>
<dbReference type="PANTHER" id="PTHR23382">
    <property type="entry name" value="MALATE DEHYDROGENASE"/>
    <property type="match status" value="1"/>
</dbReference>
<dbReference type="GO" id="GO:0016615">
    <property type="term" value="F:malate dehydrogenase activity"/>
    <property type="evidence" value="ECO:0007669"/>
    <property type="project" value="InterPro"/>
</dbReference>
<dbReference type="EMBL" id="JACKWZ010000077">
    <property type="protein sequence ID" value="KAF9417114.1"/>
    <property type="molecule type" value="Genomic_DNA"/>
</dbReference>
<organism evidence="2 3">
    <name type="scientific">Spodoptera exigua</name>
    <name type="common">Beet armyworm</name>
    <name type="synonym">Noctua fulgens</name>
    <dbReference type="NCBI Taxonomy" id="7107"/>
    <lineage>
        <taxon>Eukaryota</taxon>
        <taxon>Metazoa</taxon>
        <taxon>Ecdysozoa</taxon>
        <taxon>Arthropoda</taxon>
        <taxon>Hexapoda</taxon>
        <taxon>Insecta</taxon>
        <taxon>Pterygota</taxon>
        <taxon>Neoptera</taxon>
        <taxon>Endopterygota</taxon>
        <taxon>Lepidoptera</taxon>
        <taxon>Glossata</taxon>
        <taxon>Ditrysia</taxon>
        <taxon>Noctuoidea</taxon>
        <taxon>Noctuidae</taxon>
        <taxon>Amphipyrinae</taxon>
        <taxon>Spodoptera</taxon>
    </lineage>
</organism>
<dbReference type="InterPro" id="IPR010945">
    <property type="entry name" value="Malate_DH_type2"/>
</dbReference>
<sequence length="416" mass="46973">MNFQTTKFSQPLRVMMINPLIPASQLLITKMLSGVVFGRSQLVDLILLVYANEFEAANDLGQELIACAFPCYNSIRITSDLPNFADADIFCFMTSFINPNKFDFDEDPDLEKEKANEQFDNFYLITKIAANLGKPQPVKELDEAMDKDTGEKIEPRKPIIITDGLLVLDILMIVAKTLPQVMLFSTTPLSSIAKITLSDHLKVKCCDLNEAYIWAANDTVFHTEIGVPYVKSDEISEDKWCEWDGMSSDMLESLGLEHVNFNASWMKREFIEKMVAFSEANPYGCIFKASEMARTLNAIWLPRCIEDDARTSYTSIGVISDGSLGTVRGLPYVLPVIITENNWSVNLKYEETSHLRHEIKRINAAAIKHHQKLVPYCKKFLKENVIEKVFVPVCVDSENTSTYSSSRESSYNSGSD</sequence>
<gene>
    <name evidence="2" type="ORF">HW555_005733</name>
</gene>
<dbReference type="InterPro" id="IPR015955">
    <property type="entry name" value="Lactate_DH/Glyco_Ohase_4_C"/>
</dbReference>
<keyword evidence="1" id="KW-0560">Oxidoreductase</keyword>